<comment type="caution">
    <text evidence="3">The sequence shown here is derived from an EMBL/GenBank/DDBJ whole genome shotgun (WGS) entry which is preliminary data.</text>
</comment>
<feature type="region of interest" description="Disordered" evidence="1">
    <location>
        <begin position="163"/>
        <end position="204"/>
    </location>
</feature>
<gene>
    <name evidence="3" type="ORF">Tco025E_02307</name>
</gene>
<protein>
    <submittedName>
        <fullName evidence="3">Uncharacterized protein</fullName>
    </submittedName>
</protein>
<sequence>GSCHCRAAPLRSLTVLLTRPSCLAAVFVRIASAAANDTHLSQRLPGESGWQLPLPCRFTPLTDGASDTAFMSCRSLPVPTPYPRPQTTLSSFGISSLMRSGVSNTAPALQSVRNGNSHERVSSVALVLSTSGAPGMRSFSRMESGNSASAMFQSCLSMPGALVGEDGSGARDATPPLPPSPGEVAVQEPSDALPPSSSSDPATVPAVVHSPQAQKLLRSPPRVEVASAAPTSLFSVPRKPWRDTAHTTSYASFRWRKNPVTQQSPGSLAAARSCGCGGRASFSGIAALPTRQRRERLYARHVSEPPRRARGVATIPFGQQSSWPKMSDLHSTSLTLQLSPKAPERSSASLHLDGPQGGSVQGQEGEGNETREAAPQDEQGEPRNFPTQQHPEEQLGEDVDQATRGRRETDAASSPLKEGTIETAVPKAAGESDGASQTTEVYEVLHAEEFAASSVARVTDGPSSVGTPLLGAL</sequence>
<evidence type="ECO:0000313" key="3">
    <source>
        <dbReference type="EMBL" id="RNF25113.1"/>
    </source>
</evidence>
<keyword evidence="4" id="KW-1185">Reference proteome</keyword>
<feature type="region of interest" description="Disordered" evidence="1">
    <location>
        <begin position="338"/>
        <end position="438"/>
    </location>
</feature>
<feature type="compositionally biased region" description="Low complexity" evidence="1">
    <location>
        <begin position="189"/>
        <end position="202"/>
    </location>
</feature>
<reference evidence="3 4" key="1">
    <citation type="journal article" date="2018" name="BMC Genomics">
        <title>Genomic comparison of Trypanosoma conorhini and Trypanosoma rangeli to Trypanosoma cruzi strains of high and low virulence.</title>
        <authorList>
            <person name="Bradwell K.R."/>
            <person name="Koparde V.N."/>
            <person name="Matveyev A.V."/>
            <person name="Serrano M.G."/>
            <person name="Alves J.M."/>
            <person name="Parikh H."/>
            <person name="Huang B."/>
            <person name="Lee V."/>
            <person name="Espinosa-Alvarez O."/>
            <person name="Ortiz P.A."/>
            <person name="Costa-Martins A.G."/>
            <person name="Teixeira M.M."/>
            <person name="Buck G.A."/>
        </authorList>
    </citation>
    <scope>NUCLEOTIDE SEQUENCE [LARGE SCALE GENOMIC DNA]</scope>
    <source>
        <strain evidence="3 4">025E</strain>
    </source>
</reference>
<feature type="region of interest" description="Disordered" evidence="1">
    <location>
        <begin position="309"/>
        <end position="328"/>
    </location>
</feature>
<feature type="compositionally biased region" description="Polar residues" evidence="1">
    <location>
        <begin position="317"/>
        <end position="328"/>
    </location>
</feature>
<feature type="compositionally biased region" description="Basic and acidic residues" evidence="1">
    <location>
        <begin position="401"/>
        <end position="410"/>
    </location>
</feature>
<proteinExistence type="predicted"/>
<name>A0A3R7LBL5_9TRYP</name>
<organism evidence="3 4">
    <name type="scientific">Trypanosoma conorhini</name>
    <dbReference type="NCBI Taxonomy" id="83891"/>
    <lineage>
        <taxon>Eukaryota</taxon>
        <taxon>Discoba</taxon>
        <taxon>Euglenozoa</taxon>
        <taxon>Kinetoplastea</taxon>
        <taxon>Metakinetoplastina</taxon>
        <taxon>Trypanosomatida</taxon>
        <taxon>Trypanosomatidae</taxon>
        <taxon>Trypanosoma</taxon>
    </lineage>
</organism>
<dbReference type="GeneID" id="40315918"/>
<accession>A0A3R7LBL5</accession>
<dbReference type="EMBL" id="MKKU01000090">
    <property type="protein sequence ID" value="RNF25113.1"/>
    <property type="molecule type" value="Genomic_DNA"/>
</dbReference>
<evidence type="ECO:0000256" key="1">
    <source>
        <dbReference type="SAM" id="MobiDB-lite"/>
    </source>
</evidence>
<dbReference type="RefSeq" id="XP_029230638.1">
    <property type="nucleotide sequence ID" value="XM_029369235.1"/>
</dbReference>
<evidence type="ECO:0000256" key="2">
    <source>
        <dbReference type="SAM" id="SignalP"/>
    </source>
</evidence>
<feature type="signal peptide" evidence="2">
    <location>
        <begin position="1"/>
        <end position="24"/>
    </location>
</feature>
<feature type="non-terminal residue" evidence="3">
    <location>
        <position position="1"/>
    </location>
</feature>
<dbReference type="Proteomes" id="UP000284403">
    <property type="component" value="Unassembled WGS sequence"/>
</dbReference>
<dbReference type="AlphaFoldDB" id="A0A3R7LBL5"/>
<evidence type="ECO:0000313" key="4">
    <source>
        <dbReference type="Proteomes" id="UP000284403"/>
    </source>
</evidence>
<feature type="chain" id="PRO_5018733384" evidence="2">
    <location>
        <begin position="25"/>
        <end position="473"/>
    </location>
</feature>
<dbReference type="OrthoDB" id="246991at2759"/>
<keyword evidence="2" id="KW-0732">Signal</keyword>